<keyword evidence="3 5" id="KW-0863">Zinc-finger</keyword>
<dbReference type="PROSITE" id="PS00028">
    <property type="entry name" value="ZINC_FINGER_C2H2_1"/>
    <property type="match status" value="2"/>
</dbReference>
<sequence length="586" mass="63991">MFTNSNSIGNPASTPVSAATSPAASPITVPSEAAALLQSLLHDNNIMPSSTNPNTFSRDFCLFEADEAQFDYPLFESIKMHPQHPLHPLQQLHAIQQHAQLQQQQQQQQQHVQLQNVQQQHVQQHQQAQHVLNSNSNPLCTPQTPSLDLLENARVTDSYGFDSFSAFLEESASSHSSASEAAVALIHVSDMASHLANVNGNGADLSTLHFSSSSSSHANHVLVDTPFTPYLDTPFETPYLSDFGEESESVNSAQVLFGHDNNGCGGSGINGVRGSSSGYSSVPLFHEFDFEIPANAHERCAYGNTIEPATLFMASPAVYHDLDDSQESDSSSCSISDISSAPASPFVLKAACKDSFDEGQTGQGGEDLDTSGSDISLSYEDNEEDEEDENEDVDQDDDDDEFIPSRPLAAAASGSTSGNKRKAPAATNYGRNPGSDKYTASASPFKRTRPELASPYGGKKKMSLKAKQSASNRRFPCKHPGCGLRFARLYNLHTHERTHDPHQIRPFICSTDHCRKGFSRKHDLQRHEASVHMGERNYRCQTCEKSFSRQDGLRRHLTVKSSSCAIANPNIHARAGDRNEPRWSAT</sequence>
<dbReference type="EMBL" id="JAAAID010002179">
    <property type="protein sequence ID" value="KAG0007786.1"/>
    <property type="molecule type" value="Genomic_DNA"/>
</dbReference>
<dbReference type="Pfam" id="PF00096">
    <property type="entry name" value="zf-C2H2"/>
    <property type="match status" value="2"/>
</dbReference>
<feature type="region of interest" description="Disordered" evidence="6">
    <location>
        <begin position="357"/>
        <end position="461"/>
    </location>
</feature>
<dbReference type="SUPFAM" id="SSF57667">
    <property type="entry name" value="beta-beta-alpha zinc fingers"/>
    <property type="match status" value="2"/>
</dbReference>
<dbReference type="GO" id="GO:0000978">
    <property type="term" value="F:RNA polymerase II cis-regulatory region sequence-specific DNA binding"/>
    <property type="evidence" value="ECO:0007669"/>
    <property type="project" value="TreeGrafter"/>
</dbReference>
<dbReference type="Proteomes" id="UP000703661">
    <property type="component" value="Unassembled WGS sequence"/>
</dbReference>
<dbReference type="InterPro" id="IPR013087">
    <property type="entry name" value="Znf_C2H2_type"/>
</dbReference>
<organism evidence="8 9">
    <name type="scientific">Entomortierella chlamydospora</name>
    <dbReference type="NCBI Taxonomy" id="101097"/>
    <lineage>
        <taxon>Eukaryota</taxon>
        <taxon>Fungi</taxon>
        <taxon>Fungi incertae sedis</taxon>
        <taxon>Mucoromycota</taxon>
        <taxon>Mortierellomycotina</taxon>
        <taxon>Mortierellomycetes</taxon>
        <taxon>Mortierellales</taxon>
        <taxon>Mortierellaceae</taxon>
        <taxon>Entomortierella</taxon>
    </lineage>
</organism>
<feature type="compositionally biased region" description="Polar residues" evidence="6">
    <location>
        <begin position="1"/>
        <end position="10"/>
    </location>
</feature>
<evidence type="ECO:0000259" key="7">
    <source>
        <dbReference type="PROSITE" id="PS50157"/>
    </source>
</evidence>
<dbReference type="InterPro" id="IPR036236">
    <property type="entry name" value="Znf_C2H2_sf"/>
</dbReference>
<proteinExistence type="predicted"/>
<dbReference type="InterPro" id="IPR050329">
    <property type="entry name" value="GLI_C2H2-zinc-finger"/>
</dbReference>
<evidence type="ECO:0000256" key="3">
    <source>
        <dbReference type="ARBA" id="ARBA00022771"/>
    </source>
</evidence>
<dbReference type="GO" id="GO:0008270">
    <property type="term" value="F:zinc ion binding"/>
    <property type="evidence" value="ECO:0007669"/>
    <property type="project" value="UniProtKB-KW"/>
</dbReference>
<evidence type="ECO:0000313" key="9">
    <source>
        <dbReference type="Proteomes" id="UP000703661"/>
    </source>
</evidence>
<dbReference type="Gene3D" id="3.30.160.60">
    <property type="entry name" value="Classic Zinc Finger"/>
    <property type="match status" value="3"/>
</dbReference>
<comment type="caution">
    <text evidence="8">The sequence shown here is derived from an EMBL/GenBank/DDBJ whole genome shotgun (WGS) entry which is preliminary data.</text>
</comment>
<dbReference type="OrthoDB" id="8117402at2759"/>
<evidence type="ECO:0000256" key="6">
    <source>
        <dbReference type="SAM" id="MobiDB-lite"/>
    </source>
</evidence>
<feature type="region of interest" description="Disordered" evidence="6">
    <location>
        <begin position="1"/>
        <end position="24"/>
    </location>
</feature>
<feature type="compositionally biased region" description="Acidic residues" evidence="6">
    <location>
        <begin position="380"/>
        <end position="402"/>
    </location>
</feature>
<dbReference type="PANTHER" id="PTHR19818:SF139">
    <property type="entry name" value="PAIR-RULE PROTEIN ODD-PAIRED"/>
    <property type="match status" value="1"/>
</dbReference>
<feature type="domain" description="C2H2-type" evidence="7">
    <location>
        <begin position="538"/>
        <end position="565"/>
    </location>
</feature>
<dbReference type="SMART" id="SM00355">
    <property type="entry name" value="ZnF_C2H2"/>
    <property type="match status" value="3"/>
</dbReference>
<dbReference type="GO" id="GO:0045944">
    <property type="term" value="P:positive regulation of transcription by RNA polymerase II"/>
    <property type="evidence" value="ECO:0007669"/>
    <property type="project" value="UniProtKB-ARBA"/>
</dbReference>
<accession>A0A9P6MNA7</accession>
<dbReference type="AlphaFoldDB" id="A0A9P6MNA7"/>
<evidence type="ECO:0000313" key="8">
    <source>
        <dbReference type="EMBL" id="KAG0007786.1"/>
    </source>
</evidence>
<dbReference type="PANTHER" id="PTHR19818">
    <property type="entry name" value="ZINC FINGER PROTEIN ZIC AND GLI"/>
    <property type="match status" value="1"/>
</dbReference>
<keyword evidence="4" id="KW-0862">Zinc</keyword>
<dbReference type="PROSITE" id="PS50157">
    <property type="entry name" value="ZINC_FINGER_C2H2_2"/>
    <property type="match status" value="3"/>
</dbReference>
<dbReference type="GO" id="GO:0000981">
    <property type="term" value="F:DNA-binding transcription factor activity, RNA polymerase II-specific"/>
    <property type="evidence" value="ECO:0007669"/>
    <property type="project" value="TreeGrafter"/>
</dbReference>
<keyword evidence="9" id="KW-1185">Reference proteome</keyword>
<evidence type="ECO:0000256" key="4">
    <source>
        <dbReference type="ARBA" id="ARBA00022833"/>
    </source>
</evidence>
<feature type="domain" description="C2H2-type" evidence="7">
    <location>
        <begin position="507"/>
        <end position="537"/>
    </location>
</feature>
<keyword evidence="2" id="KW-0677">Repeat</keyword>
<feature type="domain" description="C2H2-type" evidence="7">
    <location>
        <begin position="475"/>
        <end position="504"/>
    </location>
</feature>
<evidence type="ECO:0000256" key="5">
    <source>
        <dbReference type="PROSITE-ProRule" id="PRU00042"/>
    </source>
</evidence>
<reference evidence="8" key="1">
    <citation type="journal article" date="2020" name="Fungal Divers.">
        <title>Resolving the Mortierellaceae phylogeny through synthesis of multi-gene phylogenetics and phylogenomics.</title>
        <authorList>
            <person name="Vandepol N."/>
            <person name="Liber J."/>
            <person name="Desiro A."/>
            <person name="Na H."/>
            <person name="Kennedy M."/>
            <person name="Barry K."/>
            <person name="Grigoriev I.V."/>
            <person name="Miller A.N."/>
            <person name="O'Donnell K."/>
            <person name="Stajich J.E."/>
            <person name="Bonito G."/>
        </authorList>
    </citation>
    <scope>NUCLEOTIDE SEQUENCE</scope>
    <source>
        <strain evidence="8">NRRL 2769</strain>
    </source>
</reference>
<feature type="compositionally biased region" description="Low complexity" evidence="6">
    <location>
        <begin position="11"/>
        <end position="24"/>
    </location>
</feature>
<dbReference type="SUPFAM" id="SSF81995">
    <property type="entry name" value="beta-sandwich domain of Sec23/24"/>
    <property type="match status" value="1"/>
</dbReference>
<name>A0A9P6MNA7_9FUNG</name>
<dbReference type="FunFam" id="3.30.160.60:FF:000110">
    <property type="entry name" value="Zinc finger protein-like"/>
    <property type="match status" value="1"/>
</dbReference>
<evidence type="ECO:0000256" key="2">
    <source>
        <dbReference type="ARBA" id="ARBA00022737"/>
    </source>
</evidence>
<keyword evidence="1" id="KW-0479">Metal-binding</keyword>
<dbReference type="GO" id="GO:0005634">
    <property type="term" value="C:nucleus"/>
    <property type="evidence" value="ECO:0007669"/>
    <property type="project" value="UniProtKB-ARBA"/>
</dbReference>
<evidence type="ECO:0000256" key="1">
    <source>
        <dbReference type="ARBA" id="ARBA00022723"/>
    </source>
</evidence>
<gene>
    <name evidence="8" type="ORF">BGZ80_004222</name>
</gene>
<protein>
    <recommendedName>
        <fullName evidence="7">C2H2-type domain-containing protein</fullName>
    </recommendedName>
</protein>